<dbReference type="AlphaFoldDB" id="A0AAE0B223"/>
<feature type="compositionally biased region" description="Low complexity" evidence="1">
    <location>
        <begin position="498"/>
        <end position="517"/>
    </location>
</feature>
<dbReference type="EMBL" id="JANJYJ010000001">
    <property type="protein sequence ID" value="KAK3228568.1"/>
    <property type="molecule type" value="Genomic_DNA"/>
</dbReference>
<evidence type="ECO:0000256" key="1">
    <source>
        <dbReference type="SAM" id="MobiDB-lite"/>
    </source>
</evidence>
<proteinExistence type="predicted"/>
<gene>
    <name evidence="2" type="ORF">Dsin_000449</name>
</gene>
<evidence type="ECO:0008006" key="4">
    <source>
        <dbReference type="Google" id="ProtNLM"/>
    </source>
</evidence>
<dbReference type="PANTHER" id="PTHR31973">
    <property type="entry name" value="POLYPROTEIN, PUTATIVE-RELATED"/>
    <property type="match status" value="1"/>
</dbReference>
<dbReference type="PANTHER" id="PTHR31973:SF187">
    <property type="entry name" value="MUTATOR TRANSPOSASE MUDRA PROTEIN"/>
    <property type="match status" value="1"/>
</dbReference>
<reference evidence="2" key="1">
    <citation type="journal article" date="2023" name="Plant J.">
        <title>Genome sequences and population genomics provide insights into the demographic history, inbreeding, and mutation load of two 'living fossil' tree species of Dipteronia.</title>
        <authorList>
            <person name="Feng Y."/>
            <person name="Comes H.P."/>
            <person name="Chen J."/>
            <person name="Zhu S."/>
            <person name="Lu R."/>
            <person name="Zhang X."/>
            <person name="Li P."/>
            <person name="Qiu J."/>
            <person name="Olsen K.M."/>
            <person name="Qiu Y."/>
        </authorList>
    </citation>
    <scope>NUCLEOTIDE SEQUENCE</scope>
    <source>
        <strain evidence="2">NBL</strain>
    </source>
</reference>
<protein>
    <recommendedName>
        <fullName evidence="4">SWIM-type domain-containing protein</fullName>
    </recommendedName>
</protein>
<dbReference type="Proteomes" id="UP001281410">
    <property type="component" value="Unassembled WGS sequence"/>
</dbReference>
<evidence type="ECO:0000313" key="3">
    <source>
        <dbReference type="Proteomes" id="UP001281410"/>
    </source>
</evidence>
<feature type="region of interest" description="Disordered" evidence="1">
    <location>
        <begin position="428"/>
        <end position="517"/>
    </location>
</feature>
<name>A0AAE0B223_9ROSI</name>
<feature type="region of interest" description="Disordered" evidence="1">
    <location>
        <begin position="1"/>
        <end position="45"/>
    </location>
</feature>
<comment type="caution">
    <text evidence="2">The sequence shown here is derived from an EMBL/GenBank/DDBJ whole genome shotgun (WGS) entry which is preliminary data.</text>
</comment>
<accession>A0AAE0B223</accession>
<feature type="compositionally biased region" description="Basic residues" evidence="1">
    <location>
        <begin position="433"/>
        <end position="444"/>
    </location>
</feature>
<keyword evidence="3" id="KW-1185">Reference proteome</keyword>
<sequence>MTDLNDVDFSSFEGNTFDSDGDNEHVGADGVPEAVSEIPDEIGNNDLFEGYQSKSDDEFFSDSDDEGCDSKLATVMKSNPFKKLIGCPIRFEGFNFKKIKNDNNRLTWACLAENYPWRLHTSIVGDETTMQVKIYNNDHTCHRIYKSQEVRAKWIASKFEVLVKDDPSIQCGVISDLVKDQFNVSVDPQRLYKAKKRALKEMLCFLNYPEDRLICFMSDMFCARHIYANFIIKYSGQMMRKLFWKASKTGDKHEFKKCLQDIGSINPQARAYLAAIELCHYSMHTFDNSIKCDHMTNNMTEAFNIMFKYFRSRTYLGLMEYIRRMVMNRFQLRKEECSRWGNGIPLAVNKKIKDNSVECRILRTLHSGEGKYEMLGLNRAYTANLNDKTCEGGQWQVNRVPCYHAFGCYMIHHILDLCVWGDHEGAPIEPPPLKRKPRRPKLLRKRESAEKPKAVRSGSVVCGKCRQPGHNSRICKTEGSPVETKRASAKQVDVSDKSSQPTTQVQSQPTSPVTQLE</sequence>
<evidence type="ECO:0000313" key="2">
    <source>
        <dbReference type="EMBL" id="KAK3228568.1"/>
    </source>
</evidence>
<organism evidence="2 3">
    <name type="scientific">Dipteronia sinensis</name>
    <dbReference type="NCBI Taxonomy" id="43782"/>
    <lineage>
        <taxon>Eukaryota</taxon>
        <taxon>Viridiplantae</taxon>
        <taxon>Streptophyta</taxon>
        <taxon>Embryophyta</taxon>
        <taxon>Tracheophyta</taxon>
        <taxon>Spermatophyta</taxon>
        <taxon>Magnoliopsida</taxon>
        <taxon>eudicotyledons</taxon>
        <taxon>Gunneridae</taxon>
        <taxon>Pentapetalae</taxon>
        <taxon>rosids</taxon>
        <taxon>malvids</taxon>
        <taxon>Sapindales</taxon>
        <taxon>Sapindaceae</taxon>
        <taxon>Hippocastanoideae</taxon>
        <taxon>Acereae</taxon>
        <taxon>Dipteronia</taxon>
    </lineage>
</organism>